<evidence type="ECO:0000313" key="1">
    <source>
        <dbReference type="EMBL" id="GMH05085.1"/>
    </source>
</evidence>
<name>A0AAD3XHW4_NEPGR</name>
<organism evidence="1 2">
    <name type="scientific">Nepenthes gracilis</name>
    <name type="common">Slender pitcher plant</name>
    <dbReference type="NCBI Taxonomy" id="150966"/>
    <lineage>
        <taxon>Eukaryota</taxon>
        <taxon>Viridiplantae</taxon>
        <taxon>Streptophyta</taxon>
        <taxon>Embryophyta</taxon>
        <taxon>Tracheophyta</taxon>
        <taxon>Spermatophyta</taxon>
        <taxon>Magnoliopsida</taxon>
        <taxon>eudicotyledons</taxon>
        <taxon>Gunneridae</taxon>
        <taxon>Pentapetalae</taxon>
        <taxon>Caryophyllales</taxon>
        <taxon>Nepenthaceae</taxon>
        <taxon>Nepenthes</taxon>
    </lineage>
</organism>
<comment type="caution">
    <text evidence="1">The sequence shown here is derived from an EMBL/GenBank/DDBJ whole genome shotgun (WGS) entry which is preliminary data.</text>
</comment>
<gene>
    <name evidence="1" type="ORF">Nepgr_006925</name>
</gene>
<keyword evidence="2" id="KW-1185">Reference proteome</keyword>
<accession>A0AAD3XHW4</accession>
<reference evidence="1" key="1">
    <citation type="submission" date="2023-05" db="EMBL/GenBank/DDBJ databases">
        <title>Nepenthes gracilis genome sequencing.</title>
        <authorList>
            <person name="Fukushima K."/>
        </authorList>
    </citation>
    <scope>NUCLEOTIDE SEQUENCE</scope>
    <source>
        <strain evidence="1">SING2019-196</strain>
    </source>
</reference>
<dbReference type="EMBL" id="BSYO01000005">
    <property type="protein sequence ID" value="GMH05085.1"/>
    <property type="molecule type" value="Genomic_DNA"/>
</dbReference>
<proteinExistence type="predicted"/>
<sequence>MSTAKKVSIREAAFRTPTSPHAALCICPALASRLIHTRSTQEIPVWSNKRCLKILFSLDSCQFYIALGASRCRFGIKKCQMATLSAH</sequence>
<protein>
    <submittedName>
        <fullName evidence="1">Uncharacterized protein</fullName>
    </submittedName>
</protein>
<dbReference type="AlphaFoldDB" id="A0AAD3XHW4"/>
<dbReference type="Proteomes" id="UP001279734">
    <property type="component" value="Unassembled WGS sequence"/>
</dbReference>
<evidence type="ECO:0000313" key="2">
    <source>
        <dbReference type="Proteomes" id="UP001279734"/>
    </source>
</evidence>